<dbReference type="Pfam" id="PF12833">
    <property type="entry name" value="HTH_18"/>
    <property type="match status" value="1"/>
</dbReference>
<dbReference type="Gene3D" id="1.10.10.60">
    <property type="entry name" value="Homeodomain-like"/>
    <property type="match status" value="1"/>
</dbReference>
<organism evidence="5 6">
    <name type="scientific">Tritonibacter aquimaris</name>
    <dbReference type="NCBI Taxonomy" id="2663379"/>
    <lineage>
        <taxon>Bacteria</taxon>
        <taxon>Pseudomonadati</taxon>
        <taxon>Pseudomonadota</taxon>
        <taxon>Alphaproteobacteria</taxon>
        <taxon>Rhodobacterales</taxon>
        <taxon>Paracoccaceae</taxon>
        <taxon>Tritonibacter</taxon>
    </lineage>
</organism>
<evidence type="ECO:0000259" key="4">
    <source>
        <dbReference type="PROSITE" id="PS01124"/>
    </source>
</evidence>
<keyword evidence="1" id="KW-0805">Transcription regulation</keyword>
<evidence type="ECO:0000313" key="6">
    <source>
        <dbReference type="Proteomes" id="UP000436694"/>
    </source>
</evidence>
<dbReference type="SUPFAM" id="SSF46689">
    <property type="entry name" value="Homeodomain-like"/>
    <property type="match status" value="1"/>
</dbReference>
<dbReference type="GO" id="GO:0000976">
    <property type="term" value="F:transcription cis-regulatory region binding"/>
    <property type="evidence" value="ECO:0007669"/>
    <property type="project" value="TreeGrafter"/>
</dbReference>
<name>A0A844AYJ9_9RHOB</name>
<sequence length="354" mass="40217">MAPDQRNSGKADYFQAHSMPRKNPAWLTYDVLIALRDKGVAINPLLPFYDELPEAAQFELSFRDTAAVFERASHLCSDPLFGFHMGQRRDFRSMGLVAYAAQSSETLSAFLHSFTRNMPLYSEAIDIALTQDGRMRWQILEPASLGHHQYLEFLVTLVFKAARNSLDGGGLLLPHSISASFDGQSGEREAFWGVKLSESAPSFVEIEFRKSDLNRPLRSADPYLARLIAEFAAVKHKELIAEATTLPRRVEHLIHRHLTRSDLSQAFIAAELDMSSRTLARELGKNDLRFFEILDEMRCRWARWYLRDSTLELKSIAAALGYASVSSFLDAFKRWTQQTPGAFRQMYLLTDSPD</sequence>
<evidence type="ECO:0000313" key="5">
    <source>
        <dbReference type="EMBL" id="MQY42246.1"/>
    </source>
</evidence>
<dbReference type="AlphaFoldDB" id="A0A844AYJ9"/>
<keyword evidence="3" id="KW-0804">Transcription</keyword>
<feature type="domain" description="HTH araC/xylS-type" evidence="4">
    <location>
        <begin position="248"/>
        <end position="346"/>
    </location>
</feature>
<dbReference type="InterPro" id="IPR009057">
    <property type="entry name" value="Homeodomain-like_sf"/>
</dbReference>
<dbReference type="InterPro" id="IPR032687">
    <property type="entry name" value="AraC-type_N"/>
</dbReference>
<dbReference type="InterPro" id="IPR018060">
    <property type="entry name" value="HTH_AraC"/>
</dbReference>
<gene>
    <name evidence="5" type="ORF">GG681_06305</name>
</gene>
<dbReference type="EMBL" id="WIXK01000003">
    <property type="protein sequence ID" value="MQY42246.1"/>
    <property type="molecule type" value="Genomic_DNA"/>
</dbReference>
<dbReference type="PANTHER" id="PTHR47894:SF4">
    <property type="entry name" value="HTH-TYPE TRANSCRIPTIONAL REGULATOR GADX"/>
    <property type="match status" value="1"/>
</dbReference>
<dbReference type="GO" id="GO:0003700">
    <property type="term" value="F:DNA-binding transcription factor activity"/>
    <property type="evidence" value="ECO:0007669"/>
    <property type="project" value="InterPro"/>
</dbReference>
<protein>
    <submittedName>
        <fullName evidence="5">Helix-turn-helix domain-containing protein</fullName>
    </submittedName>
</protein>
<dbReference type="PANTHER" id="PTHR47894">
    <property type="entry name" value="HTH-TYPE TRANSCRIPTIONAL REGULATOR GADX"/>
    <property type="match status" value="1"/>
</dbReference>
<dbReference type="PROSITE" id="PS01124">
    <property type="entry name" value="HTH_ARAC_FAMILY_2"/>
    <property type="match status" value="1"/>
</dbReference>
<reference evidence="5 6" key="1">
    <citation type="submission" date="2019-10" db="EMBL/GenBank/DDBJ databases">
        <title>Epibacterium sp. nov., isolated from seawater.</title>
        <authorList>
            <person name="Zhang X."/>
            <person name="Li N."/>
        </authorList>
    </citation>
    <scope>NUCLEOTIDE SEQUENCE [LARGE SCALE GENOMIC DNA]</scope>
    <source>
        <strain evidence="5 6">SM1969</strain>
    </source>
</reference>
<evidence type="ECO:0000256" key="1">
    <source>
        <dbReference type="ARBA" id="ARBA00023015"/>
    </source>
</evidence>
<dbReference type="GO" id="GO:0005829">
    <property type="term" value="C:cytosol"/>
    <property type="evidence" value="ECO:0007669"/>
    <property type="project" value="TreeGrafter"/>
</dbReference>
<comment type="caution">
    <text evidence="5">The sequence shown here is derived from an EMBL/GenBank/DDBJ whole genome shotgun (WGS) entry which is preliminary data.</text>
</comment>
<evidence type="ECO:0000256" key="3">
    <source>
        <dbReference type="ARBA" id="ARBA00023163"/>
    </source>
</evidence>
<proteinExistence type="predicted"/>
<dbReference type="RefSeq" id="WP_153546258.1">
    <property type="nucleotide sequence ID" value="NZ_WIXK01000003.1"/>
</dbReference>
<dbReference type="Proteomes" id="UP000436694">
    <property type="component" value="Unassembled WGS sequence"/>
</dbReference>
<evidence type="ECO:0000256" key="2">
    <source>
        <dbReference type="ARBA" id="ARBA00023125"/>
    </source>
</evidence>
<dbReference type="Pfam" id="PF12625">
    <property type="entry name" value="Arabinose_bd"/>
    <property type="match status" value="1"/>
</dbReference>
<keyword evidence="2" id="KW-0238">DNA-binding</keyword>
<keyword evidence="6" id="KW-1185">Reference proteome</keyword>
<accession>A0A844AYJ9</accession>
<dbReference type="SMART" id="SM00342">
    <property type="entry name" value="HTH_ARAC"/>
    <property type="match status" value="1"/>
</dbReference>